<dbReference type="SUPFAM" id="SSF53098">
    <property type="entry name" value="Ribonuclease H-like"/>
    <property type="match status" value="1"/>
</dbReference>
<protein>
    <recommendedName>
        <fullName evidence="5">Exonuclease domain-containing protein</fullName>
    </recommendedName>
</protein>
<dbReference type="InterPro" id="IPR036397">
    <property type="entry name" value="RNaseH_sf"/>
</dbReference>
<dbReference type="InterPro" id="IPR012337">
    <property type="entry name" value="RNaseH-like_sf"/>
</dbReference>
<feature type="compositionally biased region" description="Polar residues" evidence="4">
    <location>
        <begin position="109"/>
        <end position="127"/>
    </location>
</feature>
<keyword evidence="1" id="KW-0540">Nuclease</keyword>
<keyword evidence="2" id="KW-0378">Hydrolase</keyword>
<dbReference type="Pfam" id="PF00929">
    <property type="entry name" value="RNase_T"/>
    <property type="match status" value="1"/>
</dbReference>
<organism evidence="6">
    <name type="scientific">Tetraselmis chuii</name>
    <dbReference type="NCBI Taxonomy" id="63592"/>
    <lineage>
        <taxon>Eukaryota</taxon>
        <taxon>Viridiplantae</taxon>
        <taxon>Chlorophyta</taxon>
        <taxon>core chlorophytes</taxon>
        <taxon>Chlorodendrophyceae</taxon>
        <taxon>Chlorodendrales</taxon>
        <taxon>Chlorodendraceae</taxon>
        <taxon>Tetraselmis</taxon>
    </lineage>
</organism>
<evidence type="ECO:0000256" key="3">
    <source>
        <dbReference type="ARBA" id="ARBA00022839"/>
    </source>
</evidence>
<evidence type="ECO:0000313" key="6">
    <source>
        <dbReference type="EMBL" id="CAD9202501.1"/>
    </source>
</evidence>
<dbReference type="AlphaFoldDB" id="A0A7S1SLZ9"/>
<dbReference type="PANTHER" id="PTHR30231:SF4">
    <property type="entry name" value="PROTEIN NEN2"/>
    <property type="match status" value="1"/>
</dbReference>
<dbReference type="PANTHER" id="PTHR30231">
    <property type="entry name" value="DNA POLYMERASE III SUBUNIT EPSILON"/>
    <property type="match status" value="1"/>
</dbReference>
<sequence length="427" mass="46621">MSTHLASHGHLDKTSHSATSSSLPPSLPPLSESLFGFFFPRWCLVMPSQARDERAKGKATDGTTHEEGEEDEDYHDEEKGGEVEDVSKGRGGGPRTRRLKEHEKENPTRKNSQQRRSQTVDASTGENNAPALATGGGKLLVKLLGKSTDASTSVGSGREMGPMGVGVSRESDVAAANAVSNKMFNELDFREHDTGGVHVETGKLLPISSPLPHHPTSIMAPPLFPSVHHSHLVLDVETDGYGGFRPPRQRIMQFAYIRVPRDDGNGVVGESASHYIRGVSSVHPTAAAKHGITPQMCNDRGVDFDVAFREFMQELDSCDALAAHNADFHVGCLRHELRARGMHAELERLELRLASVRVVCTMRAGTEVCRLPQTSARYTGYKRPTLAELHRELLGREPDGPLNDALVDCRTVLACLRPLALRTFVPL</sequence>
<proteinExistence type="predicted"/>
<keyword evidence="3" id="KW-0269">Exonuclease</keyword>
<dbReference type="Gene3D" id="3.30.420.10">
    <property type="entry name" value="Ribonuclease H-like superfamily/Ribonuclease H"/>
    <property type="match status" value="1"/>
</dbReference>
<dbReference type="SMART" id="SM00479">
    <property type="entry name" value="EXOIII"/>
    <property type="match status" value="1"/>
</dbReference>
<feature type="domain" description="Exonuclease" evidence="5">
    <location>
        <begin position="230"/>
        <end position="425"/>
    </location>
</feature>
<reference evidence="6" key="1">
    <citation type="submission" date="2021-01" db="EMBL/GenBank/DDBJ databases">
        <authorList>
            <person name="Corre E."/>
            <person name="Pelletier E."/>
            <person name="Niang G."/>
            <person name="Scheremetjew M."/>
            <person name="Finn R."/>
            <person name="Kale V."/>
            <person name="Holt S."/>
            <person name="Cochrane G."/>
            <person name="Meng A."/>
            <person name="Brown T."/>
            <person name="Cohen L."/>
        </authorList>
    </citation>
    <scope>NUCLEOTIDE SEQUENCE</scope>
    <source>
        <strain evidence="6">PLY429</strain>
    </source>
</reference>
<evidence type="ECO:0000256" key="4">
    <source>
        <dbReference type="SAM" id="MobiDB-lite"/>
    </source>
</evidence>
<dbReference type="GO" id="GO:0003676">
    <property type="term" value="F:nucleic acid binding"/>
    <property type="evidence" value="ECO:0007669"/>
    <property type="project" value="InterPro"/>
</dbReference>
<feature type="region of interest" description="Disordered" evidence="4">
    <location>
        <begin position="1"/>
        <end position="26"/>
    </location>
</feature>
<dbReference type="GO" id="GO:0008408">
    <property type="term" value="F:3'-5' exonuclease activity"/>
    <property type="evidence" value="ECO:0007669"/>
    <property type="project" value="TreeGrafter"/>
</dbReference>
<name>A0A7S1SLZ9_9CHLO</name>
<evidence type="ECO:0000256" key="1">
    <source>
        <dbReference type="ARBA" id="ARBA00022722"/>
    </source>
</evidence>
<gene>
    <name evidence="6" type="ORF">TCHU04912_LOCUS4734</name>
</gene>
<accession>A0A7S1SLZ9</accession>
<dbReference type="EMBL" id="HBGG01009385">
    <property type="protein sequence ID" value="CAD9202501.1"/>
    <property type="molecule type" value="Transcribed_RNA"/>
</dbReference>
<feature type="compositionally biased region" description="Basic and acidic residues" evidence="4">
    <location>
        <begin position="76"/>
        <end position="88"/>
    </location>
</feature>
<dbReference type="InterPro" id="IPR013520">
    <property type="entry name" value="Ribonucl_H"/>
</dbReference>
<dbReference type="CDD" id="cd06127">
    <property type="entry name" value="DEDDh"/>
    <property type="match status" value="1"/>
</dbReference>
<feature type="region of interest" description="Disordered" evidence="4">
    <location>
        <begin position="50"/>
        <end position="133"/>
    </location>
</feature>
<evidence type="ECO:0000256" key="2">
    <source>
        <dbReference type="ARBA" id="ARBA00022801"/>
    </source>
</evidence>
<evidence type="ECO:0000259" key="5">
    <source>
        <dbReference type="SMART" id="SM00479"/>
    </source>
</evidence>
<feature type="compositionally biased region" description="Basic and acidic residues" evidence="4">
    <location>
        <begin position="50"/>
        <end position="66"/>
    </location>
</feature>